<dbReference type="SUPFAM" id="SSF141673">
    <property type="entry name" value="MOSC N-terminal domain-like"/>
    <property type="match status" value="1"/>
</dbReference>
<dbReference type="GO" id="GO:0030151">
    <property type="term" value="F:molybdenum ion binding"/>
    <property type="evidence" value="ECO:0007669"/>
    <property type="project" value="InterPro"/>
</dbReference>
<reference evidence="2" key="1">
    <citation type="submission" date="2020-05" db="EMBL/GenBank/DDBJ databases">
        <authorList>
            <person name="Chiriac C."/>
            <person name="Salcher M."/>
            <person name="Ghai R."/>
            <person name="Kavagutti S V."/>
        </authorList>
    </citation>
    <scope>NUCLEOTIDE SEQUENCE</scope>
</reference>
<dbReference type="GO" id="GO:0030170">
    <property type="term" value="F:pyridoxal phosphate binding"/>
    <property type="evidence" value="ECO:0007669"/>
    <property type="project" value="InterPro"/>
</dbReference>
<organism evidence="2">
    <name type="scientific">freshwater metagenome</name>
    <dbReference type="NCBI Taxonomy" id="449393"/>
    <lineage>
        <taxon>unclassified sequences</taxon>
        <taxon>metagenomes</taxon>
        <taxon>ecological metagenomes</taxon>
    </lineage>
</organism>
<evidence type="ECO:0000259" key="1">
    <source>
        <dbReference type="PROSITE" id="PS51340"/>
    </source>
</evidence>
<dbReference type="InterPro" id="IPR005302">
    <property type="entry name" value="MoCF_Sase_C"/>
</dbReference>
<accession>A0A6J6MFN1</accession>
<sequence length="256" mass="27568">MKVVNLSTTPIKGFQLHHPTSVDIAARGALGDREFFLVDQDNAMLSITMAGDLAPLLANYDSENATLSISENGQVLAEGIVQEGPAQSGNFFDAWDVEGSFIAGPWNQLLSDRLGKEVKLIKTAPGRNGSDVEPLSLMSSASMKALEDSAQVGSIDPRRFRMLIQVDGIDAHEEDTWLDQEVAIGSAIIKAGDPVKRCAATTRNPNSGLVDLKTLKLIGDYRGRQESRFGTGFNFGIYATCVKPGTISVGDELIRQ</sequence>
<dbReference type="AlphaFoldDB" id="A0A6J6MFN1"/>
<protein>
    <submittedName>
        <fullName evidence="2">Unannotated protein</fullName>
    </submittedName>
</protein>
<dbReference type="Pfam" id="PF03473">
    <property type="entry name" value="MOSC"/>
    <property type="match status" value="1"/>
</dbReference>
<dbReference type="InterPro" id="IPR011037">
    <property type="entry name" value="Pyrv_Knase-like_insert_dom_sf"/>
</dbReference>
<dbReference type="PROSITE" id="PS51340">
    <property type="entry name" value="MOSC"/>
    <property type="match status" value="1"/>
</dbReference>
<gene>
    <name evidence="2" type="ORF">UFOPK2254_01291</name>
</gene>
<dbReference type="SUPFAM" id="SSF50800">
    <property type="entry name" value="PK beta-barrel domain-like"/>
    <property type="match status" value="1"/>
</dbReference>
<dbReference type="GO" id="GO:0003824">
    <property type="term" value="F:catalytic activity"/>
    <property type="evidence" value="ECO:0007669"/>
    <property type="project" value="InterPro"/>
</dbReference>
<feature type="domain" description="MOSC" evidence="1">
    <location>
        <begin position="73"/>
        <end position="256"/>
    </location>
</feature>
<proteinExistence type="predicted"/>
<name>A0A6J6MFN1_9ZZZZ</name>
<dbReference type="EMBL" id="CAEZWO010000158">
    <property type="protein sequence ID" value="CAB4671654.1"/>
    <property type="molecule type" value="Genomic_DNA"/>
</dbReference>
<evidence type="ECO:0000313" key="2">
    <source>
        <dbReference type="EMBL" id="CAB4671654.1"/>
    </source>
</evidence>